<dbReference type="Proteomes" id="UP001320326">
    <property type="component" value="Chromosome"/>
</dbReference>
<evidence type="ECO:0000256" key="1">
    <source>
        <dbReference type="ARBA" id="ARBA00006226"/>
    </source>
</evidence>
<comment type="similarity">
    <text evidence="1">Belongs to the RelE toxin family.</text>
</comment>
<reference evidence="3 4" key="1">
    <citation type="journal article" date="2022" name="Int. J. Syst. Evol. Microbiol.">
        <title>&lt;i&gt;Sideroxyarcus emersonii&lt;/i&gt; gen. nov. sp. nov., a neutrophilic, microaerobic iron- and thiosulfate-oxidizing bacterium isolated from iron-rich wetland sediment.</title>
        <authorList>
            <person name="Kato S."/>
            <person name="Itoh T."/>
            <person name="Iino T."/>
            <person name="Ohkuma M."/>
        </authorList>
    </citation>
    <scope>NUCLEOTIDE SEQUENCE [LARGE SCALE GENOMIC DNA]</scope>
    <source>
        <strain evidence="3 4">MIZ01</strain>
    </source>
</reference>
<dbReference type="Pfam" id="PF05016">
    <property type="entry name" value="ParE_toxin"/>
    <property type="match status" value="1"/>
</dbReference>
<evidence type="ECO:0008006" key="5">
    <source>
        <dbReference type="Google" id="ProtNLM"/>
    </source>
</evidence>
<organism evidence="3 4">
    <name type="scientific">Sideroxyarcus emersonii</name>
    <dbReference type="NCBI Taxonomy" id="2764705"/>
    <lineage>
        <taxon>Bacteria</taxon>
        <taxon>Pseudomonadati</taxon>
        <taxon>Pseudomonadota</taxon>
        <taxon>Betaproteobacteria</taxon>
        <taxon>Nitrosomonadales</taxon>
        <taxon>Gallionellaceae</taxon>
        <taxon>Sideroxyarcus</taxon>
    </lineage>
</organism>
<keyword evidence="2" id="KW-1277">Toxin-antitoxin system</keyword>
<proteinExistence type="inferred from homology"/>
<accession>A0AAN1XBI2</accession>
<keyword evidence="4" id="KW-1185">Reference proteome</keyword>
<dbReference type="PANTHER" id="PTHR33755:SF6">
    <property type="entry name" value="PLASMID STABILIZATION SYSTEM PROTEIN"/>
    <property type="match status" value="1"/>
</dbReference>
<dbReference type="EMBL" id="AP023423">
    <property type="protein sequence ID" value="BCK88216.1"/>
    <property type="molecule type" value="Genomic_DNA"/>
</dbReference>
<dbReference type="Gene3D" id="3.30.2310.20">
    <property type="entry name" value="RelE-like"/>
    <property type="match status" value="1"/>
</dbReference>
<dbReference type="RefSeq" id="WP_237246750.1">
    <property type="nucleotide sequence ID" value="NZ_AP023423.1"/>
</dbReference>
<dbReference type="InterPro" id="IPR051803">
    <property type="entry name" value="TA_system_RelE-like_toxin"/>
</dbReference>
<evidence type="ECO:0000313" key="3">
    <source>
        <dbReference type="EMBL" id="BCK88216.1"/>
    </source>
</evidence>
<dbReference type="AlphaFoldDB" id="A0AAN1XBI2"/>
<evidence type="ECO:0000256" key="2">
    <source>
        <dbReference type="ARBA" id="ARBA00022649"/>
    </source>
</evidence>
<dbReference type="InterPro" id="IPR007712">
    <property type="entry name" value="RelE/ParE_toxin"/>
</dbReference>
<dbReference type="InterPro" id="IPR035093">
    <property type="entry name" value="RelE/ParE_toxin_dom_sf"/>
</dbReference>
<sequence>MARFWISPLAEQDLEAIGDFIAQDNPHRAITFIVELRNQCAKVAANPKACRLRPELGTNIRSFAYGNYVIFFQENRDALCIVRVLHGAMDIESRFAEK</sequence>
<name>A0AAN1XBI2_9PROT</name>
<evidence type="ECO:0000313" key="4">
    <source>
        <dbReference type="Proteomes" id="UP001320326"/>
    </source>
</evidence>
<dbReference type="KEGG" id="seme:MIZ01_2017"/>
<dbReference type="PANTHER" id="PTHR33755">
    <property type="entry name" value="TOXIN PARE1-RELATED"/>
    <property type="match status" value="1"/>
</dbReference>
<gene>
    <name evidence="3" type="ORF">MIZ01_2017</name>
</gene>
<protein>
    <recommendedName>
        <fullName evidence="5">Type II toxin-antitoxin system RelE/ParE family toxin</fullName>
    </recommendedName>
</protein>